<dbReference type="PROSITE" id="PS51208">
    <property type="entry name" value="AUTOTRANSPORTER"/>
    <property type="match status" value="1"/>
</dbReference>
<organism evidence="4 5">
    <name type="scientific">Xenorhabdus stockiae</name>
    <dbReference type="NCBI Taxonomy" id="351614"/>
    <lineage>
        <taxon>Bacteria</taxon>
        <taxon>Pseudomonadati</taxon>
        <taxon>Pseudomonadota</taxon>
        <taxon>Gammaproteobacteria</taxon>
        <taxon>Enterobacterales</taxon>
        <taxon>Morganellaceae</taxon>
        <taxon>Xenorhabdus</taxon>
    </lineage>
</organism>
<dbReference type="Proteomes" id="UP000222366">
    <property type="component" value="Unassembled WGS sequence"/>
</dbReference>
<dbReference type="InterPro" id="IPR036514">
    <property type="entry name" value="SGNH_hydro_sf"/>
</dbReference>
<reference evidence="4 5" key="1">
    <citation type="journal article" date="2017" name="Nat. Microbiol.">
        <title>Natural product diversity associated with the nematode symbionts Photorhabdus and Xenorhabdus.</title>
        <authorList>
            <person name="Tobias N.J."/>
            <person name="Wolff H."/>
            <person name="Djahanschiri B."/>
            <person name="Grundmann F."/>
            <person name="Kronenwerth M."/>
            <person name="Shi Y.M."/>
            <person name="Simonyi S."/>
            <person name="Grun P."/>
            <person name="Shapiro-Ilan D."/>
            <person name="Pidot S.J."/>
            <person name="Stinear T.P."/>
            <person name="Ebersberger I."/>
            <person name="Bode H.B."/>
        </authorList>
    </citation>
    <scope>NUCLEOTIDE SEQUENCE [LARGE SCALE GENOMIC DNA]</scope>
    <source>
        <strain evidence="4 5">DSM 17904</strain>
    </source>
</reference>
<keyword evidence="5" id="KW-1185">Reference proteome</keyword>
<dbReference type="SUPFAM" id="SSF52266">
    <property type="entry name" value="SGNH hydrolase"/>
    <property type="match status" value="1"/>
</dbReference>
<evidence type="ECO:0000313" key="4">
    <source>
        <dbReference type="EMBL" id="PHM65765.1"/>
    </source>
</evidence>
<sequence length="724" mass="78780">MKKAFLFTPALLALSISTISNAHAYDNLYVFGDSLSDTGNTKGVERFTTDGKTSQLYNEYLAKKLANIELKPSSEEGGTNYSQAGSTALKEYSERGLGTKEQVSQYLAQHNQQADSNGIYIHWVGGNDLAAALIAGSKNPKDPSESYDIVGKSATEASRQITQLVNAGAGLVIAPTVPDVGTTPRMLETLLSQAMFNQALVAKGIDPNVFNEPTKDKKEAADKVAIEQKIKNDPNFQKASKETLTLVHDGINSYETPSGVFRNKVLEGTLKVVAAKAAAKSAQAEIDKADTPEKKAKVEAEINAKTEELYKQLITAYNGASVGATKLTDAYNELVDKQISESKGNILRADINGLLKEVIDNPYSYGIQNTLGYACPQGQSASECVSKIDGKDNPEFNNIREFLFADQFHPTPLAHKIMGQYIESIDIAPSQVMTLNQVNRAPVKGTRASLDGHLQQLRSGGNEQGKTGVFGGYSGGRNTTFTLGGDYQLTERLLLGALYSNDNTERSPTSNFSYQSDAHVATAYGLWNVFNKAWLSGDLHYADINYDSLTRSIKLGQATRREVGSTTGTQWGARLTANWDIPVTNIVTTSPIVQFSWDKGDVKGYRESGHQSSSMHFSDQSYTSKIATLGWRVDTQLGRFNPYASVQFNHQFGDTQSKMRSAINSTKTSFVVDSGKQSKDWRQYTVGANANLFGNVRGFASVTRNEGSAQDANYDFSLGINASF</sequence>
<evidence type="ECO:0000259" key="3">
    <source>
        <dbReference type="PROSITE" id="PS51208"/>
    </source>
</evidence>
<dbReference type="Pfam" id="PF00657">
    <property type="entry name" value="Lipase_GDSL"/>
    <property type="match status" value="1"/>
</dbReference>
<dbReference type="EMBL" id="NJAJ01000013">
    <property type="protein sequence ID" value="PHM65765.1"/>
    <property type="molecule type" value="Genomic_DNA"/>
</dbReference>
<dbReference type="PROSITE" id="PS01098">
    <property type="entry name" value="LIPASE_GDSL_SER"/>
    <property type="match status" value="1"/>
</dbReference>
<dbReference type="SMART" id="SM00869">
    <property type="entry name" value="Autotransporter"/>
    <property type="match status" value="1"/>
</dbReference>
<dbReference type="InterPro" id="IPR001087">
    <property type="entry name" value="GDSL"/>
</dbReference>
<dbReference type="InterPro" id="IPR005546">
    <property type="entry name" value="Autotransporte_beta"/>
</dbReference>
<keyword evidence="2" id="KW-0732">Signal</keyword>
<proteinExistence type="inferred from homology"/>
<dbReference type="Pfam" id="PF03797">
    <property type="entry name" value="Autotransporter"/>
    <property type="match status" value="1"/>
</dbReference>
<evidence type="ECO:0000256" key="1">
    <source>
        <dbReference type="ARBA" id="ARBA00008668"/>
    </source>
</evidence>
<feature type="domain" description="Autotransporter" evidence="3">
    <location>
        <begin position="447"/>
        <end position="724"/>
    </location>
</feature>
<dbReference type="Gene3D" id="2.40.128.130">
    <property type="entry name" value="Autotransporter beta-domain"/>
    <property type="match status" value="1"/>
</dbReference>
<dbReference type="AlphaFoldDB" id="A0A2D0KR30"/>
<dbReference type="PANTHER" id="PTHR22835:SF659">
    <property type="entry name" value="GDSL LIPASE_ACYLHYDROLASE, PUTATIVE (AFU_ORTHOLOGUE AFUA_2G00510)-RELATED"/>
    <property type="match status" value="1"/>
</dbReference>
<evidence type="ECO:0000256" key="2">
    <source>
        <dbReference type="SAM" id="SignalP"/>
    </source>
</evidence>
<dbReference type="GO" id="GO:0016298">
    <property type="term" value="F:lipase activity"/>
    <property type="evidence" value="ECO:0007669"/>
    <property type="project" value="InterPro"/>
</dbReference>
<dbReference type="Gene3D" id="3.40.50.1110">
    <property type="entry name" value="SGNH hydrolase"/>
    <property type="match status" value="2"/>
</dbReference>
<comment type="caution">
    <text evidence="4">The sequence shown here is derived from an EMBL/GenBank/DDBJ whole genome shotgun (WGS) entry which is preliminary data.</text>
</comment>
<feature type="signal peptide" evidence="2">
    <location>
        <begin position="1"/>
        <end position="24"/>
    </location>
</feature>
<dbReference type="SUPFAM" id="SSF103515">
    <property type="entry name" value="Autotransporter"/>
    <property type="match status" value="1"/>
</dbReference>
<gene>
    <name evidence="4" type="ORF">Xsto_01710</name>
</gene>
<dbReference type="GO" id="GO:0006629">
    <property type="term" value="P:lipid metabolic process"/>
    <property type="evidence" value="ECO:0007669"/>
    <property type="project" value="InterPro"/>
</dbReference>
<comment type="similarity">
    <text evidence="1">Belongs to the 'GDSL' lipolytic enzyme family.</text>
</comment>
<dbReference type="InterPro" id="IPR008265">
    <property type="entry name" value="Lipase_GDSL_AS"/>
</dbReference>
<dbReference type="InterPro" id="IPR036709">
    <property type="entry name" value="Autotransporte_beta_dom_sf"/>
</dbReference>
<evidence type="ECO:0000313" key="5">
    <source>
        <dbReference type="Proteomes" id="UP000222366"/>
    </source>
</evidence>
<dbReference type="PANTHER" id="PTHR22835">
    <property type="entry name" value="ZINC FINGER FYVE DOMAIN CONTAINING PROTEIN"/>
    <property type="match status" value="1"/>
</dbReference>
<feature type="chain" id="PRO_5012022518" evidence="2">
    <location>
        <begin position="25"/>
        <end position="724"/>
    </location>
</feature>
<protein>
    <submittedName>
        <fullName evidence="4">Outer membrane esterase</fullName>
    </submittedName>
</protein>
<accession>A0A2D0KR30</accession>
<name>A0A2D0KR30_9GAMM</name>
<dbReference type="RefSeq" id="WP_099124761.1">
    <property type="nucleotide sequence ID" value="NZ_CAWNRH010000035.1"/>
</dbReference>